<proteinExistence type="predicted"/>
<evidence type="ECO:0008006" key="4">
    <source>
        <dbReference type="Google" id="ProtNLM"/>
    </source>
</evidence>
<name>A0ABR9V5J1_9CHRO</name>
<keyword evidence="1" id="KW-0812">Transmembrane</keyword>
<gene>
    <name evidence="2" type="ORF">IQ215_10670</name>
</gene>
<dbReference type="EMBL" id="JADEWC010000024">
    <property type="protein sequence ID" value="MBE9223158.1"/>
    <property type="molecule type" value="Genomic_DNA"/>
</dbReference>
<evidence type="ECO:0000256" key="1">
    <source>
        <dbReference type="SAM" id="Phobius"/>
    </source>
</evidence>
<accession>A0ABR9V5J1</accession>
<keyword evidence="1" id="KW-0472">Membrane</keyword>
<sequence length="511" mass="58767">MKSPIVKNIKKTTKPVSWIYNFWFDNIYVAKLMALVSLANLGVVAFDLTYIPFRDIWLNGVITVGNFKAGPYEYDGYKLTIVPKSVREVVIQYDAVKGIEPYRDTQQYLDTVTQLKTTIDEFGLDSPQTREILGMLREMSAEMIAQNPFELADKSGNLEKVKNLMRDRMADPIFNPRNSATVAFENFWNVDYLEGKLEQELAFFEEEITPLINTNYFRPIGENGQFVDYFGLIDFPFIAILFADFLLRSFVISLRYSGVKIQDAIFWRWYDLIFFLPTLRWLRIIPVAVRLDESKLISLKSIKRQASQGFVASIAGDITEVIILRVINQLQHVIKDGYIENTLSPEKTQRDYIDINDTNEIGEIIKLIVDLVANQVLPEIRYEVEDLLNYIIEKSISESPAYQSISHLPGLAKFPENISKRTSSQVYSILLKTIQQLLQEDPVFDDHIEKIITKSGSTLTLSVAAKHNLEVLESLLNDLLEEIKINYVRQPSDEEIEALLDETRALRQIES</sequence>
<protein>
    <recommendedName>
        <fullName evidence="4">Uridine phosphorylase</fullName>
    </recommendedName>
</protein>
<dbReference type="RefSeq" id="WP_193801300.1">
    <property type="nucleotide sequence ID" value="NZ_JADEWC010000024.1"/>
</dbReference>
<feature type="transmembrane region" description="Helical" evidence="1">
    <location>
        <begin position="27"/>
        <end position="48"/>
    </location>
</feature>
<keyword evidence="3" id="KW-1185">Reference proteome</keyword>
<dbReference type="Proteomes" id="UP000654604">
    <property type="component" value="Unassembled WGS sequence"/>
</dbReference>
<organism evidence="2 3">
    <name type="scientific">Cyanobacterium stanieri LEGE 03274</name>
    <dbReference type="NCBI Taxonomy" id="1828756"/>
    <lineage>
        <taxon>Bacteria</taxon>
        <taxon>Bacillati</taxon>
        <taxon>Cyanobacteriota</taxon>
        <taxon>Cyanophyceae</taxon>
        <taxon>Oscillatoriophycideae</taxon>
        <taxon>Chroococcales</taxon>
        <taxon>Geminocystaceae</taxon>
        <taxon>Cyanobacterium</taxon>
    </lineage>
</organism>
<evidence type="ECO:0000313" key="2">
    <source>
        <dbReference type="EMBL" id="MBE9223158.1"/>
    </source>
</evidence>
<keyword evidence="1" id="KW-1133">Transmembrane helix</keyword>
<reference evidence="2 3" key="1">
    <citation type="submission" date="2020-10" db="EMBL/GenBank/DDBJ databases">
        <authorList>
            <person name="Castelo-Branco R."/>
            <person name="Eusebio N."/>
            <person name="Adriana R."/>
            <person name="Vieira A."/>
            <person name="Brugerolle De Fraissinette N."/>
            <person name="Rezende De Castro R."/>
            <person name="Schneider M.P."/>
            <person name="Vasconcelos V."/>
            <person name="Leao P.N."/>
        </authorList>
    </citation>
    <scope>NUCLEOTIDE SEQUENCE [LARGE SCALE GENOMIC DNA]</scope>
    <source>
        <strain evidence="2 3">LEGE 03274</strain>
    </source>
</reference>
<evidence type="ECO:0000313" key="3">
    <source>
        <dbReference type="Proteomes" id="UP000654604"/>
    </source>
</evidence>
<comment type="caution">
    <text evidence="2">The sequence shown here is derived from an EMBL/GenBank/DDBJ whole genome shotgun (WGS) entry which is preliminary data.</text>
</comment>